<reference evidence="1 2" key="1">
    <citation type="journal article" date="2023" name="PLoS ONE">
        <title>Complete genome assembly of Hawai'i environmental nontuberculous mycobacteria reveals unexpected co-isolation with methylobacteria.</title>
        <authorList>
            <person name="Hendrix J."/>
            <person name="Epperson L.E."/>
            <person name="Tong E.I."/>
            <person name="Chan Y.L."/>
            <person name="Hasan N.A."/>
            <person name="Dawrs S.N."/>
            <person name="Norton G.J."/>
            <person name="Virdi R."/>
            <person name="Crooks J.L."/>
            <person name="Chan E.D."/>
            <person name="Honda J.R."/>
            <person name="Strong M."/>
        </authorList>
    </citation>
    <scope>NUCLEOTIDE SEQUENCE [LARGE SCALE GENOMIC DNA]</scope>
    <source>
        <strain evidence="1 2">NJH_HI01</strain>
    </source>
</reference>
<comment type="caution">
    <text evidence="1">The sequence shown here is derived from an EMBL/GenBank/DDBJ whole genome shotgun (WGS) entry which is preliminary data.</text>
</comment>
<gene>
    <name evidence="1" type="ORF">PUR21_30470</name>
</gene>
<dbReference type="InterPro" id="IPR021682">
    <property type="entry name" value="DUF2933"/>
</dbReference>
<accession>A0ABU9ZKY5</accession>
<organism evidence="1 2">
    <name type="scientific">Methylorubrum rhodesianum</name>
    <dbReference type="NCBI Taxonomy" id="29427"/>
    <lineage>
        <taxon>Bacteria</taxon>
        <taxon>Pseudomonadati</taxon>
        <taxon>Pseudomonadota</taxon>
        <taxon>Alphaproteobacteria</taxon>
        <taxon>Hyphomicrobiales</taxon>
        <taxon>Methylobacteriaceae</taxon>
        <taxon>Methylorubrum</taxon>
    </lineage>
</organism>
<protein>
    <submittedName>
        <fullName evidence="1">DUF2933 domain-containing protein</fullName>
    </submittedName>
</protein>
<proteinExistence type="predicted"/>
<keyword evidence="2" id="KW-1185">Reference proteome</keyword>
<dbReference type="Pfam" id="PF11666">
    <property type="entry name" value="DUF2933"/>
    <property type="match status" value="1"/>
</dbReference>
<sequence>MVTLALAALGAYLLATHTGHVLLALPYLLLLACPLMHLFMHRGHGHDARHDG</sequence>
<evidence type="ECO:0000313" key="1">
    <source>
        <dbReference type="EMBL" id="MEN3231898.1"/>
    </source>
</evidence>
<dbReference type="EMBL" id="JAQYXL010000003">
    <property type="protein sequence ID" value="MEN3231898.1"/>
    <property type="molecule type" value="Genomic_DNA"/>
</dbReference>
<dbReference type="RefSeq" id="WP_345972578.1">
    <property type="nucleotide sequence ID" value="NZ_JAQYXL010000003.1"/>
</dbReference>
<dbReference type="Proteomes" id="UP001404845">
    <property type="component" value="Unassembled WGS sequence"/>
</dbReference>
<evidence type="ECO:0000313" key="2">
    <source>
        <dbReference type="Proteomes" id="UP001404845"/>
    </source>
</evidence>
<name>A0ABU9ZKY5_9HYPH</name>